<dbReference type="InterPro" id="IPR014729">
    <property type="entry name" value="Rossmann-like_a/b/a_fold"/>
</dbReference>
<reference evidence="4" key="1">
    <citation type="submission" date="2018-05" db="EMBL/GenBank/DDBJ databases">
        <authorList>
            <consortium name="PulseNet: The National Subtyping Network for Foodborne Disease Surveillance"/>
            <person name="Tarr C.L."/>
            <person name="Trees E."/>
            <person name="Katz L.S."/>
            <person name="Carleton-Romer H.A."/>
            <person name="Stroika S."/>
            <person name="Kucerova Z."/>
            <person name="Roache K.F."/>
            <person name="Sabol A.L."/>
            <person name="Besser J."/>
            <person name="Gerner-Smidt P."/>
        </authorList>
    </citation>
    <scope>NUCLEOTIDE SEQUENCE</scope>
    <source>
        <strain evidence="4">2008D-7097</strain>
    </source>
</reference>
<protein>
    <submittedName>
        <fullName evidence="4">Glycerol-3-phosphate cytidylyltransferase</fullName>
    </submittedName>
</protein>
<keyword evidence="1 4" id="KW-0808">Transferase</keyword>
<feature type="domain" description="Cytidyltransferase-like" evidence="3">
    <location>
        <begin position="5"/>
        <end position="125"/>
    </location>
</feature>
<comment type="caution">
    <text evidence="4">The sequence shown here is derived from an EMBL/GenBank/DDBJ whole genome shotgun (WGS) entry which is preliminary data.</text>
</comment>
<evidence type="ECO:0000256" key="1">
    <source>
        <dbReference type="ARBA" id="ARBA00022679"/>
    </source>
</evidence>
<dbReference type="InterPro" id="IPR050385">
    <property type="entry name" value="Archaeal_FAD_synthase"/>
</dbReference>
<gene>
    <name evidence="4" type="ORF">A0Y42_02520</name>
</gene>
<dbReference type="SUPFAM" id="SSF52374">
    <property type="entry name" value="Nucleotidylyl transferase"/>
    <property type="match status" value="1"/>
</dbReference>
<sequence>MITVITFGTFDLFHYGHLRILERASGLGDKLIVGVSSDILNFEKKGRKPVYNEYERMKIVSALKCVNEVFLEESLELKEEYIKKYQADILVMGDDWKGKFDCFNKICDVVYLERTPSISTTEIIEMIRI</sequence>
<dbReference type="PANTHER" id="PTHR43793:SF1">
    <property type="entry name" value="FAD SYNTHASE"/>
    <property type="match status" value="1"/>
</dbReference>
<keyword evidence="2 4" id="KW-0548">Nucleotidyltransferase</keyword>
<dbReference type="AlphaFoldDB" id="A0A5L8LM25"/>
<evidence type="ECO:0000256" key="2">
    <source>
        <dbReference type="ARBA" id="ARBA00022695"/>
    </source>
</evidence>
<dbReference type="GO" id="GO:0016779">
    <property type="term" value="F:nucleotidyltransferase activity"/>
    <property type="evidence" value="ECO:0007669"/>
    <property type="project" value="UniProtKB-KW"/>
</dbReference>
<proteinExistence type="predicted"/>
<dbReference type="EMBL" id="AACKMK010000002">
    <property type="protein sequence ID" value="EAK9939698.1"/>
    <property type="molecule type" value="Genomic_DNA"/>
</dbReference>
<accession>A0A5L8LM25</accession>
<organism evidence="4">
    <name type="scientific">Campylobacter lari</name>
    <dbReference type="NCBI Taxonomy" id="201"/>
    <lineage>
        <taxon>Bacteria</taxon>
        <taxon>Pseudomonadati</taxon>
        <taxon>Campylobacterota</taxon>
        <taxon>Epsilonproteobacteria</taxon>
        <taxon>Campylobacterales</taxon>
        <taxon>Campylobacteraceae</taxon>
        <taxon>Campylobacter</taxon>
    </lineage>
</organism>
<dbReference type="PANTHER" id="PTHR43793">
    <property type="entry name" value="FAD SYNTHASE"/>
    <property type="match status" value="1"/>
</dbReference>
<dbReference type="Gene3D" id="3.40.50.620">
    <property type="entry name" value="HUPs"/>
    <property type="match status" value="1"/>
</dbReference>
<evidence type="ECO:0000259" key="3">
    <source>
        <dbReference type="Pfam" id="PF01467"/>
    </source>
</evidence>
<dbReference type="Pfam" id="PF01467">
    <property type="entry name" value="CTP_transf_like"/>
    <property type="match status" value="1"/>
</dbReference>
<dbReference type="NCBIfam" id="TIGR00125">
    <property type="entry name" value="cyt_tran_rel"/>
    <property type="match status" value="1"/>
</dbReference>
<dbReference type="InterPro" id="IPR004821">
    <property type="entry name" value="Cyt_trans-like"/>
</dbReference>
<evidence type="ECO:0000313" key="4">
    <source>
        <dbReference type="EMBL" id="EAK9939698.1"/>
    </source>
</evidence>
<name>A0A5L8LM25_CAMLA</name>